<name>A0ABS6DRE2_9MOLU</name>
<proteinExistence type="predicted"/>
<keyword evidence="2" id="KW-0732">Signal</keyword>
<keyword evidence="4" id="KW-1185">Reference proteome</keyword>
<feature type="chain" id="PRO_5046778934" description="Lipoprotein" evidence="2">
    <location>
        <begin position="23"/>
        <end position="223"/>
    </location>
</feature>
<evidence type="ECO:0008006" key="5">
    <source>
        <dbReference type="Google" id="ProtNLM"/>
    </source>
</evidence>
<reference evidence="3" key="1">
    <citation type="submission" date="2021-06" db="EMBL/GenBank/DDBJ databases">
        <title>Novel Mycoplasma species detected in California sea lions (Zalophus californianus) from the USA.</title>
        <authorList>
            <person name="Volokhov D.V."/>
            <person name="Furtak V.A."/>
            <person name="Zagorodnyaya T.A."/>
        </authorList>
    </citation>
    <scope>NUCLEOTIDE SEQUENCE [LARGE SCALE GENOMIC DNA]</scope>
    <source>
        <strain evidence="3">CSL 4779</strain>
    </source>
</reference>
<dbReference type="PROSITE" id="PS51257">
    <property type="entry name" value="PROKAR_LIPOPROTEIN"/>
    <property type="match status" value="1"/>
</dbReference>
<evidence type="ECO:0000256" key="1">
    <source>
        <dbReference type="SAM" id="MobiDB-lite"/>
    </source>
</evidence>
<feature type="compositionally biased region" description="Low complexity" evidence="1">
    <location>
        <begin position="51"/>
        <end position="70"/>
    </location>
</feature>
<comment type="caution">
    <text evidence="3">The sequence shown here is derived from an EMBL/GenBank/DDBJ whole genome shotgun (WGS) entry which is preliminary data.</text>
</comment>
<protein>
    <recommendedName>
        <fullName evidence="5">Lipoprotein</fullName>
    </recommendedName>
</protein>
<evidence type="ECO:0000313" key="4">
    <source>
        <dbReference type="Proteomes" id="UP000812267"/>
    </source>
</evidence>
<feature type="region of interest" description="Disordered" evidence="1">
    <location>
        <begin position="40"/>
        <end position="70"/>
    </location>
</feature>
<sequence>MKKIFKLAGIIPVVIAPMSAVSCNLYSLFNKRGKELDKIDNNPVIPVPDDNTNSGTINSQNSNSGNNSNVNKTNKNIFEYNGTIFNLVKEDNFDQNEKFYADSALVDNGSALLEMIPKVKDYQIDEFNNFTFPNISKISRYIRSIDNIKLMKYNDISDRVVSERDLYNVVVRLKNLLEVEQLKQIYPTDDKENNSLAFKIMNESYIREHLYRYRNMHFQDWKK</sequence>
<dbReference type="NCBIfam" id="NF045938">
    <property type="entry name" value="MAG3960_fam_LP"/>
    <property type="match status" value="1"/>
</dbReference>
<accession>A0ABS6DRE2</accession>
<dbReference type="Proteomes" id="UP000812267">
    <property type="component" value="Unassembled WGS sequence"/>
</dbReference>
<dbReference type="RefSeq" id="WP_216567750.1">
    <property type="nucleotide sequence ID" value="NZ_JAHMHK010000001.1"/>
</dbReference>
<evidence type="ECO:0000313" key="3">
    <source>
        <dbReference type="EMBL" id="MBU4693434.1"/>
    </source>
</evidence>
<dbReference type="EMBL" id="JAHMHK010000001">
    <property type="protein sequence ID" value="MBU4693434.1"/>
    <property type="molecule type" value="Genomic_DNA"/>
</dbReference>
<feature type="signal peptide" evidence="2">
    <location>
        <begin position="1"/>
        <end position="22"/>
    </location>
</feature>
<organism evidence="3 4">
    <name type="scientific">Mycoplasma zalophidermidis</name>
    <dbReference type="NCBI Taxonomy" id="398174"/>
    <lineage>
        <taxon>Bacteria</taxon>
        <taxon>Bacillati</taxon>
        <taxon>Mycoplasmatota</taxon>
        <taxon>Mollicutes</taxon>
        <taxon>Mycoplasmataceae</taxon>
        <taxon>Mycoplasma</taxon>
    </lineage>
</organism>
<evidence type="ECO:0000256" key="2">
    <source>
        <dbReference type="SAM" id="SignalP"/>
    </source>
</evidence>
<gene>
    <name evidence="3" type="ORF">KQ878_00850</name>
</gene>